<dbReference type="OrthoDB" id="7066359at2"/>
<evidence type="ECO:0000256" key="6">
    <source>
        <dbReference type="ARBA" id="ARBA00023288"/>
    </source>
</evidence>
<dbReference type="Proteomes" id="UP000001955">
    <property type="component" value="Chromosome"/>
</dbReference>
<reference evidence="10 11" key="1">
    <citation type="journal article" date="2012" name="J. Bacteriol.">
        <title>Complete genome sequence of the B12-producing Shimwellia blattae strain DSM 4481, isolated from a cockroach.</title>
        <authorList>
            <person name="Brzuszkiewicz E."/>
            <person name="Waschkowitz T."/>
            <person name="Wiezer A."/>
            <person name="Daniel R."/>
        </authorList>
    </citation>
    <scope>NUCLEOTIDE SEQUENCE [LARGE SCALE GENOMIC DNA]</scope>
    <source>
        <strain evidence="11">ATCC 29907 / DSM 4481 / JCM 1650 / NBRC 105725 / CDC 9005-74</strain>
    </source>
</reference>
<feature type="region of interest" description="Disordered" evidence="9">
    <location>
        <begin position="28"/>
        <end position="68"/>
    </location>
</feature>
<dbReference type="AlphaFoldDB" id="I2BE62"/>
<gene>
    <name evidence="10" type="primary">yifL</name>
    <name evidence="10" type="ordered locus">EBL_c37770</name>
</gene>
<dbReference type="RefSeq" id="WP_002444189.1">
    <property type="nucleotide sequence ID" value="NC_017910.1"/>
</dbReference>
<dbReference type="EMBL" id="CP001560">
    <property type="protein sequence ID" value="AFJ48816.1"/>
    <property type="molecule type" value="Genomic_DNA"/>
</dbReference>
<comment type="subcellular location">
    <subcellularLocation>
        <location evidence="1">Cell outer membrane</location>
        <topology evidence="1">Lipid-anchor</topology>
    </subcellularLocation>
</comment>
<dbReference type="eggNOG" id="COG5567">
    <property type="taxonomic scope" value="Bacteria"/>
</dbReference>
<evidence type="ECO:0000256" key="4">
    <source>
        <dbReference type="ARBA" id="ARBA00023139"/>
    </source>
</evidence>
<dbReference type="NCBIfam" id="NF047847">
    <property type="entry name" value="SS_mature_LptM"/>
    <property type="match status" value="1"/>
</dbReference>
<sequence length="68" mass="7426">MKNTLRTLAVVLVLFNLSGCGLKGPLYFPPEDGKPVARPTQTQTQTVRPDEPTRNDRAVSAGPTQVNY</sequence>
<keyword evidence="4" id="KW-0564">Palmitate</keyword>
<comment type="similarity">
    <text evidence="7">Belongs to the LptM family.</text>
</comment>
<evidence type="ECO:0000256" key="1">
    <source>
        <dbReference type="ARBA" id="ARBA00004459"/>
    </source>
</evidence>
<evidence type="ECO:0000256" key="8">
    <source>
        <dbReference type="ARBA" id="ARBA00049730"/>
    </source>
</evidence>
<keyword evidence="3" id="KW-0472">Membrane</keyword>
<evidence type="ECO:0000256" key="5">
    <source>
        <dbReference type="ARBA" id="ARBA00023237"/>
    </source>
</evidence>
<feature type="compositionally biased region" description="Basic and acidic residues" evidence="9">
    <location>
        <begin position="48"/>
        <end position="57"/>
    </location>
</feature>
<evidence type="ECO:0000256" key="2">
    <source>
        <dbReference type="ARBA" id="ARBA00022729"/>
    </source>
</evidence>
<proteinExistence type="inferred from homology"/>
<keyword evidence="2" id="KW-0732">Signal</keyword>
<dbReference type="STRING" id="630626.EBL_c37770"/>
<keyword evidence="6 10" id="KW-0449">Lipoprotein</keyword>
<keyword evidence="5" id="KW-0998">Cell outer membrane</keyword>
<organism evidence="10 11">
    <name type="scientific">Shimwellia blattae (strain ATCC 29907 / DSM 4481 / JCM 1650 / NBRC 105725 / CDC 9005-74)</name>
    <name type="common">Escherichia blattae</name>
    <dbReference type="NCBI Taxonomy" id="630626"/>
    <lineage>
        <taxon>Bacteria</taxon>
        <taxon>Pseudomonadati</taxon>
        <taxon>Pseudomonadota</taxon>
        <taxon>Gammaproteobacteria</taxon>
        <taxon>Enterobacterales</taxon>
        <taxon>Enterobacteriaceae</taxon>
        <taxon>Shimwellia</taxon>
    </lineage>
</organism>
<evidence type="ECO:0000313" key="11">
    <source>
        <dbReference type="Proteomes" id="UP000001955"/>
    </source>
</evidence>
<dbReference type="HOGENOM" id="CLU_200497_0_0_6"/>
<dbReference type="KEGG" id="ebt:EBL_c37770"/>
<accession>K6W564</accession>
<protein>
    <recommendedName>
        <fullName evidence="8">LPS-assembly lipoprotein LptM</fullName>
    </recommendedName>
</protein>
<dbReference type="Pfam" id="PF13627">
    <property type="entry name" value="LptM_cons"/>
    <property type="match status" value="1"/>
</dbReference>
<dbReference type="InterPro" id="IPR032831">
    <property type="entry name" value="LptM_cons"/>
</dbReference>
<evidence type="ECO:0000313" key="10">
    <source>
        <dbReference type="EMBL" id="AFJ48816.1"/>
    </source>
</evidence>
<name>I2BE62_SHIBC</name>
<evidence type="ECO:0000256" key="3">
    <source>
        <dbReference type="ARBA" id="ARBA00023136"/>
    </source>
</evidence>
<keyword evidence="11" id="KW-1185">Reference proteome</keyword>
<evidence type="ECO:0000256" key="7">
    <source>
        <dbReference type="ARBA" id="ARBA00049647"/>
    </source>
</evidence>
<accession>I2BE62</accession>
<dbReference type="GO" id="GO:0009279">
    <property type="term" value="C:cell outer membrane"/>
    <property type="evidence" value="ECO:0007669"/>
    <property type="project" value="UniProtKB-SubCell"/>
</dbReference>
<evidence type="ECO:0000256" key="9">
    <source>
        <dbReference type="SAM" id="MobiDB-lite"/>
    </source>
</evidence>